<dbReference type="WBParaSite" id="JU765_v2.g12353.t1">
    <property type="protein sequence ID" value="JU765_v2.g12353.t1"/>
    <property type="gene ID" value="JU765_v2.g12353"/>
</dbReference>
<name>A0AC34Q2V7_9BILA</name>
<dbReference type="Proteomes" id="UP000887576">
    <property type="component" value="Unplaced"/>
</dbReference>
<protein>
    <submittedName>
        <fullName evidence="2">Uncharacterized protein</fullName>
    </submittedName>
</protein>
<sequence length="98" mass="10760">MKLVLLCLALCAVIFAVEKNKNKDPKIVECLEKYSAEFGVIEQAVFDEISGLNGGDPCKVFYKYVPQLKPIFVGKCGFSEQQFDTVVVPALTPNGCNP</sequence>
<evidence type="ECO:0000313" key="2">
    <source>
        <dbReference type="WBParaSite" id="JU765_v2.g12353.t1"/>
    </source>
</evidence>
<reference evidence="2" key="1">
    <citation type="submission" date="2022-11" db="UniProtKB">
        <authorList>
            <consortium name="WormBaseParasite"/>
        </authorList>
    </citation>
    <scope>IDENTIFICATION</scope>
</reference>
<organism evidence="1 2">
    <name type="scientific">Panagrolaimus sp. JU765</name>
    <dbReference type="NCBI Taxonomy" id="591449"/>
    <lineage>
        <taxon>Eukaryota</taxon>
        <taxon>Metazoa</taxon>
        <taxon>Ecdysozoa</taxon>
        <taxon>Nematoda</taxon>
        <taxon>Chromadorea</taxon>
        <taxon>Rhabditida</taxon>
        <taxon>Tylenchina</taxon>
        <taxon>Panagrolaimomorpha</taxon>
        <taxon>Panagrolaimoidea</taxon>
        <taxon>Panagrolaimidae</taxon>
        <taxon>Panagrolaimus</taxon>
    </lineage>
</organism>
<proteinExistence type="predicted"/>
<accession>A0AC34Q2V7</accession>
<evidence type="ECO:0000313" key="1">
    <source>
        <dbReference type="Proteomes" id="UP000887576"/>
    </source>
</evidence>